<dbReference type="PANTHER" id="PTHR11440">
    <property type="entry name" value="LECITHIN-CHOLESTEROL ACYLTRANSFERASE-RELATED"/>
    <property type="match status" value="1"/>
</dbReference>
<dbReference type="GeneID" id="94824948"/>
<keyword evidence="1" id="KW-0812">Transmembrane</keyword>
<dbReference type="Gene3D" id="3.40.50.1820">
    <property type="entry name" value="alpha/beta hydrolase"/>
    <property type="match status" value="1"/>
</dbReference>
<protein>
    <recommendedName>
        <fullName evidence="5">Lecithin:cholesterol acyltransferase family protein</fullName>
    </recommendedName>
</protein>
<proteinExistence type="predicted"/>
<dbReference type="Pfam" id="PF02450">
    <property type="entry name" value="LCAT"/>
    <property type="match status" value="1"/>
</dbReference>
<dbReference type="VEuPathDB" id="TrichDB:TRFO_01676"/>
<dbReference type="InterPro" id="IPR003386">
    <property type="entry name" value="LACT/PDAT_acylTrfase"/>
</dbReference>
<dbReference type="SUPFAM" id="SSF53474">
    <property type="entry name" value="alpha/beta-Hydrolases"/>
    <property type="match status" value="1"/>
</dbReference>
<accession>A0A1J4JPY0</accession>
<dbReference type="InterPro" id="IPR029058">
    <property type="entry name" value="AB_hydrolase_fold"/>
</dbReference>
<feature type="transmembrane region" description="Helical" evidence="1">
    <location>
        <begin position="389"/>
        <end position="411"/>
    </location>
</feature>
<keyword evidence="2" id="KW-0732">Signal</keyword>
<evidence type="ECO:0000313" key="3">
    <source>
        <dbReference type="EMBL" id="OHT01099.1"/>
    </source>
</evidence>
<dbReference type="GO" id="GO:0006629">
    <property type="term" value="P:lipid metabolic process"/>
    <property type="evidence" value="ECO:0007669"/>
    <property type="project" value="InterPro"/>
</dbReference>
<sequence>MFSFFIFSCLSVKPVILIPGHGGSGAWATITRPELYPECPAFLSEKFHFWPMNATFAEAYPECMGYLIRAVFNETTQQITHPEGIIFEQEPWGEMETLYNYVDLVKYFIDRGYTKGKNLWGIAYDWVLYYPGTESLFDKLADFIEKVHKDSKQKVVVMGHSMGTHVLRMLLTQRRSEKWVEEHIDGAAFLAPAFYGCFVSFNMVVQGKFGAIPVNEVAAKSARQMPSLHVLWDNYHVFDNHSVFQNVLNMSDGVKPDEVKDYLVSVGRFDEDAQKIFKYVEPSLQERPVEPNVRSLVLFNGGISTPIALDVSKNYAFINQTGDAICHDGGPKYACANWKNVQCHDWKRDDWLYSHSQMMYRNDTLEIIYKWVGNEEEEGEVDTYNYTPLIIGCVVGGVVIIAATCLILFFISRKDSQRNGFNKQ</sequence>
<comment type="caution">
    <text evidence="3">The sequence shown here is derived from an EMBL/GenBank/DDBJ whole genome shotgun (WGS) entry which is preliminary data.</text>
</comment>
<organism evidence="3 4">
    <name type="scientific">Tritrichomonas foetus</name>
    <dbReference type="NCBI Taxonomy" id="1144522"/>
    <lineage>
        <taxon>Eukaryota</taxon>
        <taxon>Metamonada</taxon>
        <taxon>Parabasalia</taxon>
        <taxon>Tritrichomonadida</taxon>
        <taxon>Tritrichomonadidae</taxon>
        <taxon>Tritrichomonas</taxon>
    </lineage>
</organism>
<dbReference type="RefSeq" id="XP_068354235.1">
    <property type="nucleotide sequence ID" value="XM_068490244.1"/>
</dbReference>
<keyword evidence="1" id="KW-0472">Membrane</keyword>
<feature type="signal peptide" evidence="2">
    <location>
        <begin position="1"/>
        <end position="17"/>
    </location>
</feature>
<evidence type="ECO:0000313" key="4">
    <source>
        <dbReference type="Proteomes" id="UP000179807"/>
    </source>
</evidence>
<dbReference type="EMBL" id="MLAK01000926">
    <property type="protein sequence ID" value="OHT01099.1"/>
    <property type="molecule type" value="Genomic_DNA"/>
</dbReference>
<gene>
    <name evidence="3" type="ORF">TRFO_01676</name>
</gene>
<evidence type="ECO:0000256" key="2">
    <source>
        <dbReference type="SAM" id="SignalP"/>
    </source>
</evidence>
<dbReference type="OrthoDB" id="190846at2759"/>
<feature type="chain" id="PRO_5012362568" description="Lecithin:cholesterol acyltransferase family protein" evidence="2">
    <location>
        <begin position="18"/>
        <end position="424"/>
    </location>
</feature>
<keyword evidence="4" id="KW-1185">Reference proteome</keyword>
<dbReference type="AlphaFoldDB" id="A0A1J4JPY0"/>
<evidence type="ECO:0008006" key="5">
    <source>
        <dbReference type="Google" id="ProtNLM"/>
    </source>
</evidence>
<dbReference type="GO" id="GO:0008374">
    <property type="term" value="F:O-acyltransferase activity"/>
    <property type="evidence" value="ECO:0007669"/>
    <property type="project" value="InterPro"/>
</dbReference>
<dbReference type="Proteomes" id="UP000179807">
    <property type="component" value="Unassembled WGS sequence"/>
</dbReference>
<evidence type="ECO:0000256" key="1">
    <source>
        <dbReference type="SAM" id="Phobius"/>
    </source>
</evidence>
<name>A0A1J4JPY0_9EUKA</name>
<reference evidence="3" key="1">
    <citation type="submission" date="2016-10" db="EMBL/GenBank/DDBJ databases">
        <authorList>
            <person name="Benchimol M."/>
            <person name="Almeida L.G."/>
            <person name="Vasconcelos A.T."/>
            <person name="Perreira-Neves A."/>
            <person name="Rosa I.A."/>
            <person name="Tasca T."/>
            <person name="Bogo M.R."/>
            <person name="de Souza W."/>
        </authorList>
    </citation>
    <scope>NUCLEOTIDE SEQUENCE [LARGE SCALE GENOMIC DNA]</scope>
    <source>
        <strain evidence="3">K</strain>
    </source>
</reference>
<keyword evidence="1" id="KW-1133">Transmembrane helix</keyword>